<keyword evidence="2 4" id="KW-0378">Hydrolase</keyword>
<sequence>MSSLLLGGSVFIIAVVAYFSLRKDTLSQYDLPLGQRFVSTDPSVVEQSQKALRRIKAKVRAATGRGAALSGKKRIDHMRNVMDSFFAHVEVKSKIISTTAGTVPAEWVIAPNVDTSHRLLYIHGGAFFAGSPRSHRVITSKLSEIGNCAVLAIDYRLTPEYTRLDCLKDCQDGYVWMLNNGPEGGSQAVNAYVAGDSAGGNLTLCLTAWVRDTEKRAPNAVVALSPITDSRLASPSIKANLETDVILKSLAKQLSWVPSMFISLVARRLAKHDTKDPRISPLLGDLSRLPPILVQASDSEILRDDGRRYVNKAVAAGSNAVLQLWANMPHVWQIFDPELPEASEAFEEIKLFLERHT</sequence>
<comment type="caution">
    <text evidence="4">The sequence shown here is derived from an EMBL/GenBank/DDBJ whole genome shotgun (WGS) entry which is preliminary data.</text>
</comment>
<evidence type="ECO:0000259" key="3">
    <source>
        <dbReference type="Pfam" id="PF07859"/>
    </source>
</evidence>
<evidence type="ECO:0000313" key="4">
    <source>
        <dbReference type="EMBL" id="RZO20449.1"/>
    </source>
</evidence>
<evidence type="ECO:0000256" key="1">
    <source>
        <dbReference type="ARBA" id="ARBA00010515"/>
    </source>
</evidence>
<dbReference type="PANTHER" id="PTHR48081">
    <property type="entry name" value="AB HYDROLASE SUPERFAMILY PROTEIN C4A8.06C"/>
    <property type="match status" value="1"/>
</dbReference>
<dbReference type="InterPro" id="IPR029058">
    <property type="entry name" value="AB_hydrolase_fold"/>
</dbReference>
<reference evidence="4 5" key="1">
    <citation type="submission" date="2019-02" db="EMBL/GenBank/DDBJ databases">
        <title>Prokaryotic population dynamics and viral predation in marine succession experiment using metagenomics: the confinement effect.</title>
        <authorList>
            <person name="Haro-Moreno J.M."/>
            <person name="Rodriguez-Valera F."/>
            <person name="Lopez-Perez M."/>
        </authorList>
    </citation>
    <scope>NUCLEOTIDE SEQUENCE [LARGE SCALE GENOMIC DNA]</scope>
    <source>
        <strain evidence="4">MED-G170</strain>
    </source>
</reference>
<proteinExistence type="inferred from homology"/>
<evidence type="ECO:0000313" key="5">
    <source>
        <dbReference type="Proteomes" id="UP000315889"/>
    </source>
</evidence>
<dbReference type="Pfam" id="PF07859">
    <property type="entry name" value="Abhydrolase_3"/>
    <property type="match status" value="1"/>
</dbReference>
<dbReference type="GO" id="GO:0016787">
    <property type="term" value="F:hydrolase activity"/>
    <property type="evidence" value="ECO:0007669"/>
    <property type="project" value="UniProtKB-KW"/>
</dbReference>
<dbReference type="InterPro" id="IPR050300">
    <property type="entry name" value="GDXG_lipolytic_enzyme"/>
</dbReference>
<dbReference type="Gene3D" id="3.40.50.1820">
    <property type="entry name" value="alpha/beta hydrolase"/>
    <property type="match status" value="1"/>
</dbReference>
<accession>A0A520MGV0</accession>
<dbReference type="SUPFAM" id="SSF53474">
    <property type="entry name" value="alpha/beta-Hydrolases"/>
    <property type="match status" value="1"/>
</dbReference>
<dbReference type="PROSITE" id="PS01173">
    <property type="entry name" value="LIPASE_GDXG_HIS"/>
    <property type="match status" value="1"/>
</dbReference>
<organism evidence="4 5">
    <name type="scientific">SAR92 clade bacterium</name>
    <dbReference type="NCBI Taxonomy" id="2315479"/>
    <lineage>
        <taxon>Bacteria</taxon>
        <taxon>Pseudomonadati</taxon>
        <taxon>Pseudomonadota</taxon>
        <taxon>Gammaproteobacteria</taxon>
        <taxon>Cellvibrionales</taxon>
        <taxon>Porticoccaceae</taxon>
        <taxon>SAR92 clade</taxon>
    </lineage>
</organism>
<dbReference type="PANTHER" id="PTHR48081:SF8">
    <property type="entry name" value="ALPHA_BETA HYDROLASE FOLD-3 DOMAIN-CONTAINING PROTEIN-RELATED"/>
    <property type="match status" value="1"/>
</dbReference>
<dbReference type="InterPro" id="IPR002168">
    <property type="entry name" value="Lipase_GDXG_HIS_AS"/>
</dbReference>
<dbReference type="AlphaFoldDB" id="A0A520MGV0"/>
<comment type="similarity">
    <text evidence="1">Belongs to the 'GDXG' lipolytic enzyme family.</text>
</comment>
<gene>
    <name evidence="4" type="ORF">EVB03_04090</name>
</gene>
<evidence type="ECO:0000256" key="2">
    <source>
        <dbReference type="ARBA" id="ARBA00022801"/>
    </source>
</evidence>
<protein>
    <submittedName>
        <fullName evidence="4">Alpha/beta hydrolase</fullName>
    </submittedName>
</protein>
<name>A0A520MGV0_9GAMM</name>
<dbReference type="EMBL" id="SHBP01000004">
    <property type="protein sequence ID" value="RZO20449.1"/>
    <property type="molecule type" value="Genomic_DNA"/>
</dbReference>
<dbReference type="Proteomes" id="UP000315889">
    <property type="component" value="Unassembled WGS sequence"/>
</dbReference>
<dbReference type="InterPro" id="IPR013094">
    <property type="entry name" value="AB_hydrolase_3"/>
</dbReference>
<feature type="domain" description="Alpha/beta hydrolase fold-3" evidence="3">
    <location>
        <begin position="119"/>
        <end position="333"/>
    </location>
</feature>